<keyword evidence="2" id="KW-0328">Glycosyltransferase</keyword>
<evidence type="ECO:0000313" key="13">
    <source>
        <dbReference type="Proteomes" id="UP001152320"/>
    </source>
</evidence>
<comment type="caution">
    <text evidence="12">The sequence shown here is derived from an EMBL/GenBank/DDBJ whole genome shotgun (WGS) entry which is preliminary data.</text>
</comment>
<evidence type="ECO:0000259" key="11">
    <source>
        <dbReference type="Pfam" id="PF04577"/>
    </source>
</evidence>
<dbReference type="Pfam" id="PF04577">
    <property type="entry name" value="Glyco_transf_61"/>
    <property type="match status" value="1"/>
</dbReference>
<evidence type="ECO:0000256" key="8">
    <source>
        <dbReference type="ARBA" id="ARBA00042574"/>
    </source>
</evidence>
<dbReference type="Proteomes" id="UP001152320">
    <property type="component" value="Chromosome 2"/>
</dbReference>
<keyword evidence="13" id="KW-1185">Reference proteome</keyword>
<evidence type="ECO:0000313" key="12">
    <source>
        <dbReference type="EMBL" id="KAJ8047454.1"/>
    </source>
</evidence>
<evidence type="ECO:0000256" key="5">
    <source>
        <dbReference type="ARBA" id="ARBA00022824"/>
    </source>
</evidence>
<evidence type="ECO:0000256" key="7">
    <source>
        <dbReference type="ARBA" id="ARBA00040944"/>
    </source>
</evidence>
<dbReference type="EC" id="2.4.1.255" evidence="1"/>
<organism evidence="12 13">
    <name type="scientific">Holothuria leucospilota</name>
    <name type="common">Black long sea cucumber</name>
    <name type="synonym">Mertensiothuria leucospilota</name>
    <dbReference type="NCBI Taxonomy" id="206669"/>
    <lineage>
        <taxon>Eukaryota</taxon>
        <taxon>Metazoa</taxon>
        <taxon>Echinodermata</taxon>
        <taxon>Eleutherozoa</taxon>
        <taxon>Echinozoa</taxon>
        <taxon>Holothuroidea</taxon>
        <taxon>Aspidochirotacea</taxon>
        <taxon>Aspidochirotida</taxon>
        <taxon>Holothuriidae</taxon>
        <taxon>Holothuria</taxon>
    </lineage>
</organism>
<comment type="catalytic activity">
    <reaction evidence="10">
        <text>L-threonyl-[protein] + UDP-N-acetyl-alpha-D-glucosamine = 3-O-(N-acetyl-beta-D-glucosaminyl)-L-threonyl-[protein] + UDP + H(+)</text>
        <dbReference type="Rhea" id="RHEA:48908"/>
        <dbReference type="Rhea" id="RHEA-COMP:11060"/>
        <dbReference type="Rhea" id="RHEA-COMP:12252"/>
        <dbReference type="ChEBI" id="CHEBI:15378"/>
        <dbReference type="ChEBI" id="CHEBI:30013"/>
        <dbReference type="ChEBI" id="CHEBI:57705"/>
        <dbReference type="ChEBI" id="CHEBI:58223"/>
        <dbReference type="ChEBI" id="CHEBI:90840"/>
        <dbReference type="EC" id="2.4.1.255"/>
    </reaction>
</comment>
<dbReference type="EMBL" id="JAIZAY010000002">
    <property type="protein sequence ID" value="KAJ8047454.1"/>
    <property type="molecule type" value="Genomic_DNA"/>
</dbReference>
<evidence type="ECO:0000256" key="10">
    <source>
        <dbReference type="ARBA" id="ARBA00049432"/>
    </source>
</evidence>
<evidence type="ECO:0000256" key="2">
    <source>
        <dbReference type="ARBA" id="ARBA00022676"/>
    </source>
</evidence>
<proteinExistence type="predicted"/>
<feature type="domain" description="Glycosyltransferase 61 catalytic" evidence="11">
    <location>
        <begin position="336"/>
        <end position="439"/>
    </location>
</feature>
<evidence type="ECO:0000256" key="3">
    <source>
        <dbReference type="ARBA" id="ARBA00022679"/>
    </source>
</evidence>
<name>A0A9Q1CMV9_HOLLE</name>
<keyword evidence="5" id="KW-0256">Endoplasmic reticulum</keyword>
<dbReference type="InterPro" id="IPR049625">
    <property type="entry name" value="Glyco_transf_61_cat"/>
</dbReference>
<dbReference type="GO" id="GO:0097363">
    <property type="term" value="F:protein O-acetylglucosaminyltransferase activity"/>
    <property type="evidence" value="ECO:0007669"/>
    <property type="project" value="UniProtKB-EC"/>
</dbReference>
<keyword evidence="3 12" id="KW-0808">Transferase</keyword>
<keyword evidence="6" id="KW-0325">Glycoprotein</keyword>
<evidence type="ECO:0000256" key="4">
    <source>
        <dbReference type="ARBA" id="ARBA00022729"/>
    </source>
</evidence>
<dbReference type="OrthoDB" id="529273at2759"/>
<dbReference type="InterPro" id="IPR007657">
    <property type="entry name" value="Glycosyltransferase_61"/>
</dbReference>
<gene>
    <name evidence="12" type="ORF">HOLleu_06451</name>
</gene>
<evidence type="ECO:0000256" key="6">
    <source>
        <dbReference type="ARBA" id="ARBA00023180"/>
    </source>
</evidence>
<accession>A0A9Q1CMV9</accession>
<sequence>MAELWYSSTTFFVFAFLLFCGLLALVHPIFGLDQELFFHPSHYQFIFFRHPELAEACKADSECIGKEFTHLKKCWGYEESCSYETRDRQDWPVCFEFDVRWAKSLEEQKRKYWDRSDFGFVREERKSIKNICSKTKTKHISTLKCSAFIRHCLAENIMFDFSNYKFVQSADKFGVDAFSTPGVIKGNCEVDKPYLSSQSEHFSSLQSWYGELREFSEYNFSLQTDCDLYLEKPTYFMKLDAGVNMYHHFCDFVNLYLSQHINGTFSRDINIVWWDMGVHGYGDLFEQTWEAFTKNPIIKLNNWEGKKVCVKSGVFSLLPRMRFGFFYNMPMVSNCYGSEVIRAFSQHVLYRLNIKQDKPEKRKVRVTFLDRQSKHRNVVNQDELISALKEKFSPEVEVKKVTYNWRTIKFKDQLAITHNTDIFVGMHGAGLTHGFFLPDWGVLFELYNCDDVNCYRDIARLRGVKYITWEKKELLATHNETLHPSLKIPHGKFNDYSFDVNEFLRLMKNAMYYVKTHPDFRRRFHDEL</sequence>
<evidence type="ECO:0000256" key="1">
    <source>
        <dbReference type="ARBA" id="ARBA00011970"/>
    </source>
</evidence>
<dbReference type="GO" id="GO:0005788">
    <property type="term" value="C:endoplasmic reticulum lumen"/>
    <property type="evidence" value="ECO:0007669"/>
    <property type="project" value="TreeGrafter"/>
</dbReference>
<reference evidence="12" key="1">
    <citation type="submission" date="2021-10" db="EMBL/GenBank/DDBJ databases">
        <title>Tropical sea cucumber genome reveals ecological adaptation and Cuvierian tubules defense mechanism.</title>
        <authorList>
            <person name="Chen T."/>
        </authorList>
    </citation>
    <scope>NUCLEOTIDE SEQUENCE</scope>
    <source>
        <strain evidence="12">Nanhai2018</strain>
        <tissue evidence="12">Muscle</tissue>
    </source>
</reference>
<dbReference type="PANTHER" id="PTHR20961">
    <property type="entry name" value="GLYCOSYLTRANSFERASE"/>
    <property type="match status" value="1"/>
</dbReference>
<evidence type="ECO:0000256" key="9">
    <source>
        <dbReference type="ARBA" id="ARBA00048317"/>
    </source>
</evidence>
<protein>
    <recommendedName>
        <fullName evidence="7">EGF domain-specific O-linked N-acetylglucosamine transferase</fullName>
        <ecNumber evidence="1">2.4.1.255</ecNumber>
    </recommendedName>
    <alternativeName>
        <fullName evidence="8">Extracellular O-linked N-acetylglucosamine transferase</fullName>
    </alternativeName>
</protein>
<comment type="catalytic activity">
    <reaction evidence="9">
        <text>L-seryl-[protein] + UDP-N-acetyl-alpha-D-glucosamine = 3-O-(N-acetyl-beta-D-glucosaminyl)-L-seryl-[protein] + UDP + H(+)</text>
        <dbReference type="Rhea" id="RHEA:48904"/>
        <dbReference type="Rhea" id="RHEA-COMP:9863"/>
        <dbReference type="Rhea" id="RHEA-COMP:12251"/>
        <dbReference type="ChEBI" id="CHEBI:15378"/>
        <dbReference type="ChEBI" id="CHEBI:29999"/>
        <dbReference type="ChEBI" id="CHEBI:57705"/>
        <dbReference type="ChEBI" id="CHEBI:58223"/>
        <dbReference type="ChEBI" id="CHEBI:90838"/>
        <dbReference type="EC" id="2.4.1.255"/>
    </reaction>
</comment>
<dbReference type="AlphaFoldDB" id="A0A9Q1CMV9"/>
<dbReference type="PANTHER" id="PTHR20961:SF148">
    <property type="entry name" value="EGF DOMAIN-SPECIFIC O-LINKED N-ACETYLGLUCOSAMINE TRANSFERASE"/>
    <property type="match status" value="1"/>
</dbReference>
<keyword evidence="4" id="KW-0732">Signal</keyword>